<proteinExistence type="predicted"/>
<organism evidence="1 2">
    <name type="scientific">Tanacetum coccineum</name>
    <dbReference type="NCBI Taxonomy" id="301880"/>
    <lineage>
        <taxon>Eukaryota</taxon>
        <taxon>Viridiplantae</taxon>
        <taxon>Streptophyta</taxon>
        <taxon>Embryophyta</taxon>
        <taxon>Tracheophyta</taxon>
        <taxon>Spermatophyta</taxon>
        <taxon>Magnoliopsida</taxon>
        <taxon>eudicotyledons</taxon>
        <taxon>Gunneridae</taxon>
        <taxon>Pentapetalae</taxon>
        <taxon>asterids</taxon>
        <taxon>campanulids</taxon>
        <taxon>Asterales</taxon>
        <taxon>Asteraceae</taxon>
        <taxon>Asteroideae</taxon>
        <taxon>Anthemideae</taxon>
        <taxon>Anthemidinae</taxon>
        <taxon>Tanacetum</taxon>
    </lineage>
</organism>
<gene>
    <name evidence="1" type="ORF">Tco_0875870</name>
</gene>
<accession>A0ABQ5BSD3</accession>
<reference evidence="1" key="1">
    <citation type="journal article" date="2022" name="Int. J. Mol. Sci.">
        <title>Draft Genome of Tanacetum Coccineum: Genomic Comparison of Closely Related Tanacetum-Family Plants.</title>
        <authorList>
            <person name="Yamashiro T."/>
            <person name="Shiraishi A."/>
            <person name="Nakayama K."/>
            <person name="Satake H."/>
        </authorList>
    </citation>
    <scope>NUCLEOTIDE SEQUENCE</scope>
</reference>
<keyword evidence="2" id="KW-1185">Reference proteome</keyword>
<evidence type="ECO:0000313" key="1">
    <source>
        <dbReference type="EMBL" id="GJT17164.1"/>
    </source>
</evidence>
<protein>
    <submittedName>
        <fullName evidence="1">Uncharacterized protein</fullName>
    </submittedName>
</protein>
<sequence length="217" mass="24902">MKSVDDEPAHNWLNDLANTEKPPLFLDDLMSTPIDFSAFSMNRLKINKLKADLVGPVYNLLKGTCKSCVELEYNMLECYRTLSDQLDWNNPKGNCCPYDLSKPLPLHEFQGRLTITADFFFNNDLEYLRGGSTDKNTKARKVQPDKTPQDPKVVHNFQVLSDPDKREAYEKNRKAGVQELSPLILGISIMGRMEICITYSLSRVRFYSLQHSVYQVL</sequence>
<dbReference type="Proteomes" id="UP001151760">
    <property type="component" value="Unassembled WGS sequence"/>
</dbReference>
<comment type="caution">
    <text evidence="1">The sequence shown here is derived from an EMBL/GenBank/DDBJ whole genome shotgun (WGS) entry which is preliminary data.</text>
</comment>
<dbReference type="EMBL" id="BQNB010013534">
    <property type="protein sequence ID" value="GJT17164.1"/>
    <property type="molecule type" value="Genomic_DNA"/>
</dbReference>
<evidence type="ECO:0000313" key="2">
    <source>
        <dbReference type="Proteomes" id="UP001151760"/>
    </source>
</evidence>
<reference evidence="1" key="2">
    <citation type="submission" date="2022-01" db="EMBL/GenBank/DDBJ databases">
        <authorList>
            <person name="Yamashiro T."/>
            <person name="Shiraishi A."/>
            <person name="Satake H."/>
            <person name="Nakayama K."/>
        </authorList>
    </citation>
    <scope>NUCLEOTIDE SEQUENCE</scope>
</reference>
<name>A0ABQ5BSD3_9ASTR</name>